<dbReference type="RefSeq" id="WP_090266962.1">
    <property type="nucleotide sequence ID" value="NZ_FNDS01000011.1"/>
</dbReference>
<accession>A0A1G8LIB4</accession>
<dbReference type="STRING" id="428992.SAMN05216272_111168"/>
<name>A0A1G8LIB4_9PSED</name>
<gene>
    <name evidence="1" type="ORF">SAMN05216272_111168</name>
</gene>
<dbReference type="InterPro" id="IPR039498">
    <property type="entry name" value="NTP_transf_5"/>
</dbReference>
<dbReference type="EMBL" id="FNDS01000011">
    <property type="protein sequence ID" value="SDI55375.1"/>
    <property type="molecule type" value="Genomic_DNA"/>
</dbReference>
<keyword evidence="1" id="KW-0808">Transferase</keyword>
<protein>
    <submittedName>
        <fullName evidence="1">Uncharacterized nucleotidyltransferase</fullName>
    </submittedName>
</protein>
<sequence length="374" mass="40493">MNGAEVQARMPMPSASLLGQSLWLLGFAGEPALAPAPGLEAFVRHHGVAALLDAGRLAQLPEERAASLKAEQRQVVLRALQLTGTLRQLSRRLSAANIDYLALKGPALARQVHGDCAARTALDLDILVRPEQWPAALEVFAGLGYLTPEAPAALPSGTHELLLRHPDGLPCVELHRRLLRRRHALLGDDWSCPGGSVDLQGQAVATLAPAIGLPYLAAHAGQHLFRRLIWLLDILALMRLPGFDAAQAARIARQADLEGPLGVCLALLERLFGFAAPAELAALTNLGRAQRVMFEAALRALQGCHSDAQVAQSLGMARRVWLDLCLQRTLAGRLQSLCDWFSPTGKDLAWLRLPRAAAFLYPLVRLARLVSRER</sequence>
<evidence type="ECO:0000313" key="2">
    <source>
        <dbReference type="Proteomes" id="UP000199636"/>
    </source>
</evidence>
<evidence type="ECO:0000313" key="1">
    <source>
        <dbReference type="EMBL" id="SDI55375.1"/>
    </source>
</evidence>
<dbReference type="OrthoDB" id="6884491at2"/>
<dbReference type="Pfam" id="PF14907">
    <property type="entry name" value="NTP_transf_5"/>
    <property type="match status" value="1"/>
</dbReference>
<dbReference type="AlphaFoldDB" id="A0A1G8LIB4"/>
<reference evidence="2" key="1">
    <citation type="submission" date="2016-10" db="EMBL/GenBank/DDBJ databases">
        <authorList>
            <person name="Varghese N."/>
            <person name="Submissions S."/>
        </authorList>
    </citation>
    <scope>NUCLEOTIDE SEQUENCE [LARGE SCALE GENOMIC DNA]</scope>
    <source>
        <strain evidence="2">CCM 7469</strain>
    </source>
</reference>
<proteinExistence type="predicted"/>
<dbReference type="Proteomes" id="UP000199636">
    <property type="component" value="Unassembled WGS sequence"/>
</dbReference>
<keyword evidence="2" id="KW-1185">Reference proteome</keyword>
<organism evidence="1 2">
    <name type="scientific">Pseudomonas panipatensis</name>
    <dbReference type="NCBI Taxonomy" id="428992"/>
    <lineage>
        <taxon>Bacteria</taxon>
        <taxon>Pseudomonadati</taxon>
        <taxon>Pseudomonadota</taxon>
        <taxon>Gammaproteobacteria</taxon>
        <taxon>Pseudomonadales</taxon>
        <taxon>Pseudomonadaceae</taxon>
        <taxon>Pseudomonas</taxon>
    </lineage>
</organism>
<dbReference type="GO" id="GO:0016740">
    <property type="term" value="F:transferase activity"/>
    <property type="evidence" value="ECO:0007669"/>
    <property type="project" value="UniProtKB-KW"/>
</dbReference>